<protein>
    <submittedName>
        <fullName evidence="1">Uncharacterized protein</fullName>
    </submittedName>
</protein>
<dbReference type="Proteomes" id="UP000241514">
    <property type="component" value="Unassembled WGS sequence"/>
</dbReference>
<evidence type="ECO:0000313" key="2">
    <source>
        <dbReference type="Proteomes" id="UP000241514"/>
    </source>
</evidence>
<dbReference type="EMBL" id="PYVG01000004">
    <property type="protein sequence ID" value="PTB90029.1"/>
    <property type="molecule type" value="Genomic_DNA"/>
</dbReference>
<comment type="caution">
    <text evidence="1">The sequence shown here is derived from an EMBL/GenBank/DDBJ whole genome shotgun (WGS) entry which is preliminary data.</text>
</comment>
<dbReference type="RefSeq" id="WP_417657045.1">
    <property type="nucleotide sequence ID" value="NZ_JBLXDX010000003.1"/>
</dbReference>
<accession>A0A2T4D884</accession>
<gene>
    <name evidence="1" type="ORF">C9928_01195</name>
</gene>
<dbReference type="InterPro" id="IPR027417">
    <property type="entry name" value="P-loop_NTPase"/>
</dbReference>
<organism evidence="1 2">
    <name type="scientific">Pseudidiomarina aestuarii</name>
    <dbReference type="NCBI Taxonomy" id="624146"/>
    <lineage>
        <taxon>Bacteria</taxon>
        <taxon>Pseudomonadati</taxon>
        <taxon>Pseudomonadota</taxon>
        <taxon>Gammaproteobacteria</taxon>
        <taxon>Alteromonadales</taxon>
        <taxon>Idiomarinaceae</taxon>
        <taxon>Pseudidiomarina</taxon>
    </lineage>
</organism>
<evidence type="ECO:0000313" key="1">
    <source>
        <dbReference type="EMBL" id="PTB90029.1"/>
    </source>
</evidence>
<sequence>MRNFDSAYTAQQFLETVESTPWSGQESAQLATHQFNDVLPRIQALAMRTSEWITVIGGTRQVIDAMVQSGISRARIRWVAGKTQDQREWATEQALLASTSSVVLSWLEELSPRMQQRLKMASKVSHTHSFVFNALPSLTPLH</sequence>
<dbReference type="AlphaFoldDB" id="A0A2T4D884"/>
<dbReference type="SUPFAM" id="SSF52540">
    <property type="entry name" value="P-loop containing nucleoside triphosphate hydrolases"/>
    <property type="match status" value="1"/>
</dbReference>
<dbReference type="Gene3D" id="3.40.50.300">
    <property type="entry name" value="P-loop containing nucleotide triphosphate hydrolases"/>
    <property type="match status" value="1"/>
</dbReference>
<name>A0A2T4D884_9GAMM</name>
<reference evidence="1 2" key="1">
    <citation type="submission" date="2018-03" db="EMBL/GenBank/DDBJ databases">
        <title>Cross-interface Injection: A General Nanoliter Liquid Handling Method Applied to Single Cells Genome Amplification Automated Nanoliter Liquid Handling Applied to Single Cell Multiple Displacement Amplification.</title>
        <authorList>
            <person name="Yun J."/>
            <person name="Xu P."/>
            <person name="Xu J."/>
            <person name="Dai X."/>
            <person name="Wang Y."/>
            <person name="Zheng X."/>
            <person name="Cao C."/>
            <person name="Yi Q."/>
            <person name="Zhu Y."/>
            <person name="Wang L."/>
            <person name="Dong Z."/>
            <person name="Huang Y."/>
            <person name="Huang L."/>
            <person name="Du W."/>
        </authorList>
    </citation>
    <scope>NUCLEOTIDE SEQUENCE [LARGE SCALE GENOMIC DNA]</scope>
    <source>
        <strain evidence="1 2">A9-4</strain>
    </source>
</reference>
<proteinExistence type="predicted"/>